<dbReference type="InterPro" id="IPR018392">
    <property type="entry name" value="LysM"/>
</dbReference>
<evidence type="ECO:0000259" key="2">
    <source>
        <dbReference type="PROSITE" id="PS51782"/>
    </source>
</evidence>
<dbReference type="AlphaFoldDB" id="A0A6B2M597"/>
<feature type="compositionally biased region" description="Low complexity" evidence="1">
    <location>
        <begin position="79"/>
        <end position="89"/>
    </location>
</feature>
<reference evidence="3 4" key="1">
    <citation type="submission" date="2020-02" db="EMBL/GenBank/DDBJ databases">
        <title>Albibacoteraceae fam. nov., the first described family within the subdivision 4 Verrucomicrobia.</title>
        <authorList>
            <person name="Xi F."/>
        </authorList>
    </citation>
    <scope>NUCLEOTIDE SEQUENCE [LARGE SCALE GENOMIC DNA]</scope>
    <source>
        <strain evidence="3 4">CK1056</strain>
    </source>
</reference>
<dbReference type="RefSeq" id="WP_163966644.1">
    <property type="nucleotide sequence ID" value="NZ_JAAGNX010000003.1"/>
</dbReference>
<accession>A0A6B2M597</accession>
<sequence length="371" mass="39583">MKIWSVFSLVILFHLAIIGLLFIQPGCQSRAQEEPDPAMTAMPPSADYSAPQPMTELDPAFNAGVAQRSASATGRTLSQPTRPTTPTQRVESDMGLLQPVDEPVSDSFSLPPVTRKVSVQKGDTLSGIARKEGISLNELLSANGLSKNSTIYVGQSLLIPESRNGEDEASVETEYAGKEISVQKGDTLSAIAARHGTSVRIIKSLNNLSRDTIYVGQTLIVPDSVQGSSTVTSSPVQTSSTRTSTSGLNTYTVKAGDTPSGIARKYGISSKELMAANNITDPRRLYVGRNLVIPSQGSVQPEPLPVEQSLQPVQTVPTPAPTRSDSITTTQPPLETRTAEEDPMAALEALENEELPFVEVEEVGQGDNPQN</sequence>
<dbReference type="PROSITE" id="PS51782">
    <property type="entry name" value="LYSM"/>
    <property type="match status" value="3"/>
</dbReference>
<dbReference type="Gene3D" id="3.10.350.10">
    <property type="entry name" value="LysM domain"/>
    <property type="match status" value="3"/>
</dbReference>
<dbReference type="EMBL" id="JAAGNX010000003">
    <property type="protein sequence ID" value="NDV63294.1"/>
    <property type="molecule type" value="Genomic_DNA"/>
</dbReference>
<feature type="domain" description="LysM" evidence="2">
    <location>
        <begin position="115"/>
        <end position="159"/>
    </location>
</feature>
<evidence type="ECO:0000313" key="3">
    <source>
        <dbReference type="EMBL" id="NDV63294.1"/>
    </source>
</evidence>
<dbReference type="Proteomes" id="UP000478417">
    <property type="component" value="Unassembled WGS sequence"/>
</dbReference>
<proteinExistence type="predicted"/>
<name>A0A6B2M597_9BACT</name>
<feature type="region of interest" description="Disordered" evidence="1">
    <location>
        <begin position="309"/>
        <end position="371"/>
    </location>
</feature>
<evidence type="ECO:0000256" key="1">
    <source>
        <dbReference type="SAM" id="MobiDB-lite"/>
    </source>
</evidence>
<dbReference type="Pfam" id="PF01476">
    <property type="entry name" value="LysM"/>
    <property type="match status" value="3"/>
</dbReference>
<keyword evidence="4" id="KW-1185">Reference proteome</keyword>
<feature type="domain" description="LysM" evidence="2">
    <location>
        <begin position="178"/>
        <end position="221"/>
    </location>
</feature>
<dbReference type="SMART" id="SM00257">
    <property type="entry name" value="LysM"/>
    <property type="match status" value="3"/>
</dbReference>
<protein>
    <submittedName>
        <fullName evidence="3">LysM peptidoglycan-binding domain-containing protein</fullName>
    </submittedName>
</protein>
<evidence type="ECO:0000313" key="4">
    <source>
        <dbReference type="Proteomes" id="UP000478417"/>
    </source>
</evidence>
<comment type="caution">
    <text evidence="3">The sequence shown here is derived from an EMBL/GenBank/DDBJ whole genome shotgun (WGS) entry which is preliminary data.</text>
</comment>
<organism evidence="3 4">
    <name type="scientific">Oceanipulchritudo coccoides</name>
    <dbReference type="NCBI Taxonomy" id="2706888"/>
    <lineage>
        <taxon>Bacteria</taxon>
        <taxon>Pseudomonadati</taxon>
        <taxon>Verrucomicrobiota</taxon>
        <taxon>Opitutia</taxon>
        <taxon>Puniceicoccales</taxon>
        <taxon>Oceanipulchritudinaceae</taxon>
        <taxon>Oceanipulchritudo</taxon>
    </lineage>
</organism>
<feature type="compositionally biased region" description="Acidic residues" evidence="1">
    <location>
        <begin position="350"/>
        <end position="364"/>
    </location>
</feature>
<dbReference type="CDD" id="cd00118">
    <property type="entry name" value="LysM"/>
    <property type="match status" value="3"/>
</dbReference>
<dbReference type="SUPFAM" id="SSF54106">
    <property type="entry name" value="LysM domain"/>
    <property type="match status" value="3"/>
</dbReference>
<feature type="compositionally biased region" description="Polar residues" evidence="1">
    <location>
        <begin position="323"/>
        <end position="333"/>
    </location>
</feature>
<dbReference type="PANTHER" id="PTHR33734:SF22">
    <property type="entry name" value="MEMBRANE-BOUND LYTIC MUREIN TRANSGLYCOSYLASE D"/>
    <property type="match status" value="1"/>
</dbReference>
<feature type="region of interest" description="Disordered" evidence="1">
    <location>
        <begin position="225"/>
        <end position="246"/>
    </location>
</feature>
<dbReference type="PANTHER" id="PTHR33734">
    <property type="entry name" value="LYSM DOMAIN-CONTAINING GPI-ANCHORED PROTEIN 2"/>
    <property type="match status" value="1"/>
</dbReference>
<feature type="region of interest" description="Disordered" evidence="1">
    <location>
        <begin position="31"/>
        <end position="91"/>
    </location>
</feature>
<gene>
    <name evidence="3" type="ORF">G0Q06_12585</name>
</gene>
<feature type="domain" description="LysM" evidence="2">
    <location>
        <begin position="249"/>
        <end position="293"/>
    </location>
</feature>
<feature type="compositionally biased region" description="Polar residues" evidence="1">
    <location>
        <begin position="68"/>
        <end position="78"/>
    </location>
</feature>
<dbReference type="InterPro" id="IPR036779">
    <property type="entry name" value="LysM_dom_sf"/>
</dbReference>